<dbReference type="Proteomes" id="UP000321085">
    <property type="component" value="Unassembled WGS sequence"/>
</dbReference>
<keyword evidence="2" id="KW-1185">Reference proteome</keyword>
<evidence type="ECO:0000313" key="1">
    <source>
        <dbReference type="EMBL" id="GEO19283.1"/>
    </source>
</evidence>
<reference evidence="1 2" key="1">
    <citation type="submission" date="2019-07" db="EMBL/GenBank/DDBJ databases">
        <title>Whole genome shotgun sequence of Microvirga aerophila NBRC 106136.</title>
        <authorList>
            <person name="Hosoyama A."/>
            <person name="Uohara A."/>
            <person name="Ohji S."/>
            <person name="Ichikawa N."/>
        </authorList>
    </citation>
    <scope>NUCLEOTIDE SEQUENCE [LARGE SCALE GENOMIC DNA]</scope>
    <source>
        <strain evidence="1 2">NBRC 106136</strain>
    </source>
</reference>
<name>A0A512C4W9_9HYPH</name>
<organism evidence="1 2">
    <name type="scientific">Microvirga aerophila</name>
    <dbReference type="NCBI Taxonomy" id="670291"/>
    <lineage>
        <taxon>Bacteria</taxon>
        <taxon>Pseudomonadati</taxon>
        <taxon>Pseudomonadota</taxon>
        <taxon>Alphaproteobacteria</taxon>
        <taxon>Hyphomicrobiales</taxon>
        <taxon>Methylobacteriaceae</taxon>
        <taxon>Microvirga</taxon>
    </lineage>
</organism>
<protein>
    <submittedName>
        <fullName evidence="1">Uncharacterized protein</fullName>
    </submittedName>
</protein>
<dbReference type="EMBL" id="BJYU01000397">
    <property type="protein sequence ID" value="GEO19283.1"/>
    <property type="molecule type" value="Genomic_DNA"/>
</dbReference>
<evidence type="ECO:0000313" key="2">
    <source>
        <dbReference type="Proteomes" id="UP000321085"/>
    </source>
</evidence>
<sequence length="82" mass="8891">MKAAQAQCLGQLGTIVLLAALDFHHLCHELPAPAVEVRADGFLLRLEAETGAPLLLGRDAVLGNKLALRRDRPRGYRRHDGG</sequence>
<dbReference type="AlphaFoldDB" id="A0A512C4W9"/>
<accession>A0A512C4W9</accession>
<gene>
    <name evidence="1" type="ORF">MAE02_69790</name>
</gene>
<proteinExistence type="predicted"/>
<comment type="caution">
    <text evidence="1">The sequence shown here is derived from an EMBL/GenBank/DDBJ whole genome shotgun (WGS) entry which is preliminary data.</text>
</comment>